<comment type="subcellular location">
    <subcellularLocation>
        <location evidence="1">Cell inner membrane</location>
        <topology evidence="1">Multi-pass membrane protein</topology>
    </subcellularLocation>
</comment>
<evidence type="ECO:0000256" key="8">
    <source>
        <dbReference type="ARBA" id="ARBA00023136"/>
    </source>
</evidence>
<sequence>MSPVVRRQGKVMRLAFPIMLGMLSQSVLNLIDAALVGHLGQEALAGVGIGGYAMFMMTALVFGLSSSVQSQTAHASGVEKACTDQPLTTQPLRAGLMIGLAIGLPLSCLAWWQAPALIQLIAPSKEVTQIALEYFRWRVVALTVIALTLCLRGYWNGLQQTHLYLRIIVFVHVVNVALSAALIYGVGWLPALGVNGAAIGTTLSLLLGLFIWAVITWRQCPPLTRLLPPWHGVKVTLKLALPHSLQQLWFAAGYVVLFWLLGQLGTSSVAVGHVLVNLSLLLILPGVGVGVAAMSLVGEALGRDDQQAAHRWGIDALSVAGMLLTVLALPMLVMPEPILSIFFTDEALVQLGRLPLQITGLMIVLDAAALVLAQALMGAGAQRTVMLLTLGMQWLLFLPLAWWVGIWLGYGLVGVWLTQLFYRLLNSSSFLWVWQRRRWLAHGFKIDASK</sequence>
<proteinExistence type="predicted"/>
<keyword evidence="8 10" id="KW-0472">Membrane</keyword>
<keyword evidence="12" id="KW-1185">Reference proteome</keyword>
<feature type="transmembrane region" description="Helical" evidence="10">
    <location>
        <begin position="314"/>
        <end position="334"/>
    </location>
</feature>
<reference evidence="11 12" key="1">
    <citation type="submission" date="2024-10" db="EMBL/GenBank/DDBJ databases">
        <title>The Natural Products Discovery Center: Release of the First 8490 Sequenced Strains for Exploring Actinobacteria Biosynthetic Diversity.</title>
        <authorList>
            <person name="Kalkreuter E."/>
            <person name="Kautsar S.A."/>
            <person name="Yang D."/>
            <person name="Bader C.D."/>
            <person name="Teijaro C.N."/>
            <person name="Fluegel L."/>
            <person name="Davis C.M."/>
            <person name="Simpson J.R."/>
            <person name="Lauterbach L."/>
            <person name="Steele A.D."/>
            <person name="Gui C."/>
            <person name="Meng S."/>
            <person name="Li G."/>
            <person name="Viehrig K."/>
            <person name="Ye F."/>
            <person name="Su P."/>
            <person name="Kiefer A.F."/>
            <person name="Nichols A."/>
            <person name="Cepeda A.J."/>
            <person name="Yan W."/>
            <person name="Fan B."/>
            <person name="Jiang Y."/>
            <person name="Adhikari A."/>
            <person name="Zheng C.-J."/>
            <person name="Schuster L."/>
            <person name="Cowan T.M."/>
            <person name="Smanski M.J."/>
            <person name="Chevrette M.G."/>
            <person name="De Carvalho L.P.S."/>
            <person name="Shen B."/>
        </authorList>
    </citation>
    <scope>NUCLEOTIDE SEQUENCE [LARGE SCALE GENOMIC DNA]</scope>
    <source>
        <strain evidence="11 12">NPDC077409</strain>
    </source>
</reference>
<feature type="transmembrane region" description="Helical" evidence="10">
    <location>
        <begin position="43"/>
        <end position="64"/>
    </location>
</feature>
<keyword evidence="5 10" id="KW-0812">Transmembrane</keyword>
<protein>
    <recommendedName>
        <fullName evidence="9">Multidrug-efflux transporter</fullName>
    </recommendedName>
</protein>
<dbReference type="RefSeq" id="WP_399841406.1">
    <property type="nucleotide sequence ID" value="NZ_JBITWC010000002.1"/>
</dbReference>
<dbReference type="Proteomes" id="UP001614338">
    <property type="component" value="Unassembled WGS sequence"/>
</dbReference>
<feature type="transmembrane region" description="Helical" evidence="10">
    <location>
        <begin position="385"/>
        <end position="410"/>
    </location>
</feature>
<feature type="transmembrane region" description="Helical" evidence="10">
    <location>
        <begin position="94"/>
        <end position="114"/>
    </location>
</feature>
<gene>
    <name evidence="11" type="ORF">ACIGG6_01130</name>
</gene>
<evidence type="ECO:0000256" key="1">
    <source>
        <dbReference type="ARBA" id="ARBA00004429"/>
    </source>
</evidence>
<organism evidence="11 12">
    <name type="scientific">Vreelandella lionensis</name>
    <dbReference type="NCBI Taxonomy" id="1144478"/>
    <lineage>
        <taxon>Bacteria</taxon>
        <taxon>Pseudomonadati</taxon>
        <taxon>Pseudomonadota</taxon>
        <taxon>Gammaproteobacteria</taxon>
        <taxon>Oceanospirillales</taxon>
        <taxon>Halomonadaceae</taxon>
        <taxon>Vreelandella</taxon>
    </lineage>
</organism>
<feature type="transmembrane region" description="Helical" evidence="10">
    <location>
        <begin position="354"/>
        <end position="373"/>
    </location>
</feature>
<dbReference type="EMBL" id="JBITWC010000002">
    <property type="protein sequence ID" value="MFI8748599.1"/>
    <property type="molecule type" value="Genomic_DNA"/>
</dbReference>
<evidence type="ECO:0000313" key="11">
    <source>
        <dbReference type="EMBL" id="MFI8748599.1"/>
    </source>
</evidence>
<dbReference type="CDD" id="cd13133">
    <property type="entry name" value="MATE_like_7"/>
    <property type="match status" value="1"/>
</dbReference>
<evidence type="ECO:0000256" key="4">
    <source>
        <dbReference type="ARBA" id="ARBA00022475"/>
    </source>
</evidence>
<evidence type="ECO:0000256" key="10">
    <source>
        <dbReference type="SAM" id="Phobius"/>
    </source>
</evidence>
<dbReference type="PANTHER" id="PTHR43298">
    <property type="entry name" value="MULTIDRUG RESISTANCE PROTEIN NORM-RELATED"/>
    <property type="match status" value="1"/>
</dbReference>
<dbReference type="InterPro" id="IPR002528">
    <property type="entry name" value="MATE_fam"/>
</dbReference>
<dbReference type="NCBIfam" id="TIGR00797">
    <property type="entry name" value="matE"/>
    <property type="match status" value="1"/>
</dbReference>
<evidence type="ECO:0000256" key="7">
    <source>
        <dbReference type="ARBA" id="ARBA00023065"/>
    </source>
</evidence>
<feature type="transmembrane region" description="Helical" evidence="10">
    <location>
        <begin position="163"/>
        <end position="186"/>
    </location>
</feature>
<evidence type="ECO:0000256" key="5">
    <source>
        <dbReference type="ARBA" id="ARBA00022692"/>
    </source>
</evidence>
<evidence type="ECO:0000313" key="12">
    <source>
        <dbReference type="Proteomes" id="UP001614338"/>
    </source>
</evidence>
<evidence type="ECO:0000256" key="2">
    <source>
        <dbReference type="ARBA" id="ARBA00022448"/>
    </source>
</evidence>
<feature type="transmembrane region" description="Helical" evidence="10">
    <location>
        <begin position="134"/>
        <end position="151"/>
    </location>
</feature>
<evidence type="ECO:0000256" key="6">
    <source>
        <dbReference type="ARBA" id="ARBA00022989"/>
    </source>
</evidence>
<keyword evidence="4" id="KW-1003">Cell membrane</keyword>
<keyword evidence="3" id="KW-0050">Antiport</keyword>
<feature type="transmembrane region" description="Helical" evidence="10">
    <location>
        <begin position="278"/>
        <end position="302"/>
    </location>
</feature>
<name>A0ABW8BN04_9GAMM</name>
<keyword evidence="7" id="KW-0406">Ion transport</keyword>
<evidence type="ECO:0000256" key="9">
    <source>
        <dbReference type="ARBA" id="ARBA00031636"/>
    </source>
</evidence>
<dbReference type="InterPro" id="IPR048279">
    <property type="entry name" value="MdtK-like"/>
</dbReference>
<comment type="caution">
    <text evidence="11">The sequence shown here is derived from an EMBL/GenBank/DDBJ whole genome shotgun (WGS) entry which is preliminary data.</text>
</comment>
<dbReference type="PIRSF" id="PIRSF006603">
    <property type="entry name" value="DinF"/>
    <property type="match status" value="1"/>
</dbReference>
<dbReference type="InterPro" id="IPR050222">
    <property type="entry name" value="MATE_MdtK"/>
</dbReference>
<keyword evidence="2" id="KW-0813">Transport</keyword>
<evidence type="ECO:0000256" key="3">
    <source>
        <dbReference type="ARBA" id="ARBA00022449"/>
    </source>
</evidence>
<feature type="transmembrane region" description="Helical" evidence="10">
    <location>
        <begin position="192"/>
        <end position="215"/>
    </location>
</feature>
<feature type="transmembrane region" description="Helical" evidence="10">
    <location>
        <begin position="248"/>
        <end position="266"/>
    </location>
</feature>
<dbReference type="PANTHER" id="PTHR43298:SF2">
    <property type="entry name" value="FMN_FAD EXPORTER YEEO-RELATED"/>
    <property type="match status" value="1"/>
</dbReference>
<feature type="transmembrane region" description="Helical" evidence="10">
    <location>
        <begin position="12"/>
        <end position="31"/>
    </location>
</feature>
<accession>A0ABW8BN04</accession>
<dbReference type="Pfam" id="PF01554">
    <property type="entry name" value="MatE"/>
    <property type="match status" value="2"/>
</dbReference>
<keyword evidence="6 10" id="KW-1133">Transmembrane helix</keyword>